<evidence type="ECO:0000313" key="3">
    <source>
        <dbReference type="Proteomes" id="UP001066276"/>
    </source>
</evidence>
<feature type="compositionally biased region" description="Basic and acidic residues" evidence="1">
    <location>
        <begin position="1"/>
        <end position="11"/>
    </location>
</feature>
<evidence type="ECO:0008006" key="4">
    <source>
        <dbReference type="Google" id="ProtNLM"/>
    </source>
</evidence>
<dbReference type="Proteomes" id="UP001066276">
    <property type="component" value="Chromosome 1_2"/>
</dbReference>
<feature type="compositionally biased region" description="Basic and acidic residues" evidence="1">
    <location>
        <begin position="46"/>
        <end position="58"/>
    </location>
</feature>
<dbReference type="AlphaFoldDB" id="A0AAV7W2M8"/>
<feature type="region of interest" description="Disordered" evidence="1">
    <location>
        <begin position="46"/>
        <end position="118"/>
    </location>
</feature>
<keyword evidence="3" id="KW-1185">Reference proteome</keyword>
<accession>A0AAV7W2M8</accession>
<evidence type="ECO:0000313" key="2">
    <source>
        <dbReference type="EMBL" id="KAJ1206409.1"/>
    </source>
</evidence>
<feature type="region of interest" description="Disordered" evidence="1">
    <location>
        <begin position="1"/>
        <end position="30"/>
    </location>
</feature>
<reference evidence="2" key="1">
    <citation type="journal article" date="2022" name="bioRxiv">
        <title>Sequencing and chromosome-scale assembly of the giantPleurodeles waltlgenome.</title>
        <authorList>
            <person name="Brown T."/>
            <person name="Elewa A."/>
            <person name="Iarovenko S."/>
            <person name="Subramanian E."/>
            <person name="Araus A.J."/>
            <person name="Petzold A."/>
            <person name="Susuki M."/>
            <person name="Suzuki K.-i.T."/>
            <person name="Hayashi T."/>
            <person name="Toyoda A."/>
            <person name="Oliveira C."/>
            <person name="Osipova E."/>
            <person name="Leigh N.D."/>
            <person name="Simon A."/>
            <person name="Yun M.H."/>
        </authorList>
    </citation>
    <scope>NUCLEOTIDE SEQUENCE</scope>
    <source>
        <strain evidence="2">20211129_DDA</strain>
        <tissue evidence="2">Liver</tissue>
    </source>
</reference>
<organism evidence="2 3">
    <name type="scientific">Pleurodeles waltl</name>
    <name type="common">Iberian ribbed newt</name>
    <dbReference type="NCBI Taxonomy" id="8319"/>
    <lineage>
        <taxon>Eukaryota</taxon>
        <taxon>Metazoa</taxon>
        <taxon>Chordata</taxon>
        <taxon>Craniata</taxon>
        <taxon>Vertebrata</taxon>
        <taxon>Euteleostomi</taxon>
        <taxon>Amphibia</taxon>
        <taxon>Batrachia</taxon>
        <taxon>Caudata</taxon>
        <taxon>Salamandroidea</taxon>
        <taxon>Salamandridae</taxon>
        <taxon>Pleurodelinae</taxon>
        <taxon>Pleurodeles</taxon>
    </lineage>
</organism>
<sequence length="218" mass="24823">MKRPARFRDDEVSTVASKRQAAGKNSSGPVLYADLEELLMRAREILARQGRSQEKEETQGSAEGGKSGAKRAMEGIASTLRRAQAKDSGTSRTVRQAGLDLTAQDKKEEDRRDKRRPRVERSIENWLKAFRTLACVFAEKFTEIAAELFPPEQSVHAAQLKYQGNAWLHYDEWFREKMQTWPAIEWDQQDVEGLTNHMVDAREGMNDHKHSFCASGLK</sequence>
<comment type="caution">
    <text evidence="2">The sequence shown here is derived from an EMBL/GenBank/DDBJ whole genome shotgun (WGS) entry which is preliminary data.</text>
</comment>
<dbReference type="EMBL" id="JANPWB010000002">
    <property type="protein sequence ID" value="KAJ1206409.1"/>
    <property type="molecule type" value="Genomic_DNA"/>
</dbReference>
<protein>
    <recommendedName>
        <fullName evidence="4">Retrotransposon gag domain-containing protein</fullName>
    </recommendedName>
</protein>
<feature type="compositionally biased region" description="Basic and acidic residues" evidence="1">
    <location>
        <begin position="103"/>
        <end position="112"/>
    </location>
</feature>
<name>A0AAV7W2M8_PLEWA</name>
<gene>
    <name evidence="2" type="ORF">NDU88_001814</name>
</gene>
<evidence type="ECO:0000256" key="1">
    <source>
        <dbReference type="SAM" id="MobiDB-lite"/>
    </source>
</evidence>
<proteinExistence type="predicted"/>